<dbReference type="Proteomes" id="UP000053573">
    <property type="component" value="Unassembled WGS sequence"/>
</dbReference>
<dbReference type="EMBL" id="LDEV01001849">
    <property type="protein sequence ID" value="KLJ10923.1"/>
    <property type="molecule type" value="Genomic_DNA"/>
</dbReference>
<organism evidence="2 3">
    <name type="scientific">Blastomyces silverae</name>
    <dbReference type="NCBI Taxonomy" id="2060906"/>
    <lineage>
        <taxon>Eukaryota</taxon>
        <taxon>Fungi</taxon>
        <taxon>Dikarya</taxon>
        <taxon>Ascomycota</taxon>
        <taxon>Pezizomycotina</taxon>
        <taxon>Eurotiomycetes</taxon>
        <taxon>Eurotiomycetidae</taxon>
        <taxon>Onygenales</taxon>
        <taxon>Ajellomycetaceae</taxon>
        <taxon>Blastomyces</taxon>
    </lineage>
</organism>
<feature type="compositionally biased region" description="Basic residues" evidence="1">
    <location>
        <begin position="26"/>
        <end position="40"/>
    </location>
</feature>
<protein>
    <submittedName>
        <fullName evidence="2">Uncharacterized protein</fullName>
    </submittedName>
</protein>
<sequence>MDENHPQRRPALLPRQHRLQLPAAHQPRRPARRHEHKHLRLREAGQSACVPRPRHRLRLDLV</sequence>
<evidence type="ECO:0000313" key="2">
    <source>
        <dbReference type="EMBL" id="KLJ10923.1"/>
    </source>
</evidence>
<accession>A0A0H1BII6</accession>
<comment type="caution">
    <text evidence="2">The sequence shown here is derived from an EMBL/GenBank/DDBJ whole genome shotgun (WGS) entry which is preliminary data.</text>
</comment>
<gene>
    <name evidence="2" type="ORF">EMPG_13759</name>
</gene>
<dbReference type="AlphaFoldDB" id="A0A0H1BII6"/>
<reference evidence="3" key="1">
    <citation type="journal article" date="2015" name="PLoS Genet.">
        <title>The dynamic genome and transcriptome of the human fungal pathogen Blastomyces and close relative Emmonsia.</title>
        <authorList>
            <person name="Munoz J.F."/>
            <person name="Gauthier G.M."/>
            <person name="Desjardins C.A."/>
            <person name="Gallo J.E."/>
            <person name="Holder J."/>
            <person name="Sullivan T.D."/>
            <person name="Marty A.J."/>
            <person name="Carmen J.C."/>
            <person name="Chen Z."/>
            <person name="Ding L."/>
            <person name="Gujja S."/>
            <person name="Magrini V."/>
            <person name="Misas E."/>
            <person name="Mitreva M."/>
            <person name="Priest M."/>
            <person name="Saif S."/>
            <person name="Whiston E.A."/>
            <person name="Young S."/>
            <person name="Zeng Q."/>
            <person name="Goldman W.E."/>
            <person name="Mardis E.R."/>
            <person name="Taylor J.W."/>
            <person name="McEwen J.G."/>
            <person name="Clay O.K."/>
            <person name="Klein B.S."/>
            <person name="Cuomo C.A."/>
        </authorList>
    </citation>
    <scope>NUCLEOTIDE SEQUENCE [LARGE SCALE GENOMIC DNA]</scope>
    <source>
        <strain evidence="3">UAMH 139</strain>
    </source>
</reference>
<feature type="region of interest" description="Disordered" evidence="1">
    <location>
        <begin position="1"/>
        <end position="48"/>
    </location>
</feature>
<name>A0A0H1BII6_9EURO</name>
<proteinExistence type="predicted"/>
<evidence type="ECO:0000313" key="3">
    <source>
        <dbReference type="Proteomes" id="UP000053573"/>
    </source>
</evidence>
<evidence type="ECO:0000256" key="1">
    <source>
        <dbReference type="SAM" id="MobiDB-lite"/>
    </source>
</evidence>
<keyword evidence="3" id="KW-1185">Reference proteome</keyword>